<dbReference type="PROSITE" id="PS51257">
    <property type="entry name" value="PROKAR_LIPOPROTEIN"/>
    <property type="match status" value="1"/>
</dbReference>
<comment type="caution">
    <text evidence="3">The sequence shown here is derived from an EMBL/GenBank/DDBJ whole genome shotgun (WGS) entry which is preliminary data.</text>
</comment>
<dbReference type="Pfam" id="PF13205">
    <property type="entry name" value="Big_5"/>
    <property type="match status" value="2"/>
</dbReference>
<feature type="domain" description="SbsA Ig-like" evidence="2">
    <location>
        <begin position="496"/>
        <end position="583"/>
    </location>
</feature>
<dbReference type="PATRIC" id="fig|626887.3.peg.924"/>
<keyword evidence="4" id="KW-1185">Reference proteome</keyword>
<name>N6VWJ1_9GAMM</name>
<feature type="domain" description="SbsA Ig-like" evidence="2">
    <location>
        <begin position="30"/>
        <end position="138"/>
    </location>
</feature>
<evidence type="ECO:0000313" key="3">
    <source>
        <dbReference type="EMBL" id="ENO14620.1"/>
    </source>
</evidence>
<dbReference type="HOGENOM" id="CLU_278074_0_0_6"/>
<dbReference type="OrthoDB" id="6716594at2"/>
<dbReference type="InterPro" id="IPR032812">
    <property type="entry name" value="SbsA_Ig"/>
</dbReference>
<proteinExistence type="predicted"/>
<dbReference type="Proteomes" id="UP000013165">
    <property type="component" value="Unassembled WGS sequence"/>
</dbReference>
<organism evidence="3 4">
    <name type="scientific">Marinobacter nanhaiticus D15-8W</name>
    <dbReference type="NCBI Taxonomy" id="626887"/>
    <lineage>
        <taxon>Bacteria</taxon>
        <taxon>Pseudomonadati</taxon>
        <taxon>Pseudomonadota</taxon>
        <taxon>Gammaproteobacteria</taxon>
        <taxon>Pseudomonadales</taxon>
        <taxon>Marinobacteraceae</taxon>
        <taxon>Marinobacter</taxon>
    </lineage>
</organism>
<sequence length="1078" mass="115829">MNYKKILALTPALLLAACGGSEQSMEESVTPGAVVYSYPADGQSNVSTKANIVLRFSDPITDEAVAGKVQITPTNGGEAIGFSLTQVDGGHSLVLDPTDELAPGVDYTITFSEDLAAAGNRVISTPNATGDQGVQFSTRGSLDGVAALTNLSDTFEIIDSLPDGETFRFMDFSTIRLRASQPIHTDSAIYGVTVSLRDSGGELVPATLLVKDNMITVDPCTTEAMRKCGSPDDQLNPDETYTLSITGLTNLEGETLDYETTFQPKETGPTEILYQEIVDSNFSQQSILNGQYVNAVTLNSVLQGKAGPSQQTGALYAELGYAPSFPGDTPVPLRVPKGTILESSSLDVLVNGSVPVLDAATGEFQKTGTIKVTMTSDAVGYLYPNPYSDSGEAPRHVRLWMDVSMNTEEAQPNAALSQDLLRVELTGLAIVRDGILTIDAIGMVEPNLLGQEFTDSTIAFRIEADTSEQDTAPERPMDVTGPELVSWMPGPVDAIPATRQAMQRPGDPIILNFDEPLDRDSVPNGFTLFADGTEVTNLRIRLDGTAVVLNPEGGLQHGVDYSLNIESALMDLAGNGAFAQTLTFALPQTENGTAIPQRSPFALSTYPGYPCVTEGLDLANGVHGYCKDAAGENLPNDGDGNSQSRDILPVTTMPTNRPIVVVFSQSMDLASIRLDETFIVEKVSDASTPVGSGERVAGRLEKNNQRIRFYPDEPWQVDRLYRYTMVSAQDGDCATVMCGENGMAFQTDLLLDPEDNGGEPLTIYFRGHEQLSSVYTPLRNLPIRDANSNYTIEEFETYNFETARGEGGEPLAHFRTPPNAARLAMNGNATVLGNDGSPDDANARVGCSYEGDECWEEKYIYQTYGLNTEVVGPEIDPVTGEPTGNVRVLLYPTMLVTSPATVWYNLLGPSESETGPQILRMRYQEPTEDNPLGLIESRIVRGENGGTYYEVDADLLLDAPNLHLPIEGLLAHNLFSYPFTLELEGPITFFDDGRMQVALHNTNTPLINVDVAGSSSASTGLLGFVSCLGSIFTGGGISACEELADGNGKAVKLPLKIPPEGVYLNFISNPVKEIPEEG</sequence>
<keyword evidence="1" id="KW-0732">Signal</keyword>
<accession>N6VWJ1</accession>
<dbReference type="EMBL" id="APLQ01000011">
    <property type="protein sequence ID" value="ENO14620.1"/>
    <property type="molecule type" value="Genomic_DNA"/>
</dbReference>
<evidence type="ECO:0000259" key="2">
    <source>
        <dbReference type="Pfam" id="PF13205"/>
    </source>
</evidence>
<dbReference type="AlphaFoldDB" id="N6VWJ1"/>
<gene>
    <name evidence="3" type="ORF">J057_04696</name>
</gene>
<evidence type="ECO:0000313" key="4">
    <source>
        <dbReference type="Proteomes" id="UP000013165"/>
    </source>
</evidence>
<evidence type="ECO:0000256" key="1">
    <source>
        <dbReference type="ARBA" id="ARBA00022729"/>
    </source>
</evidence>
<dbReference type="InterPro" id="IPR014755">
    <property type="entry name" value="Cu-Rt/internalin_Ig-like"/>
</dbReference>
<protein>
    <recommendedName>
        <fullName evidence="2">SbsA Ig-like domain-containing protein</fullName>
    </recommendedName>
</protein>
<dbReference type="Gene3D" id="2.60.40.1220">
    <property type="match status" value="1"/>
</dbReference>
<dbReference type="STRING" id="626887.J057_04696"/>
<reference evidence="3 4" key="1">
    <citation type="journal article" date="2013" name="Genome Announc.">
        <title>Genome Sequence of the Polycyclic Aromatic Hydrocarbon-Degrading Bacterium Strain Marinobacter nanhaiticus D15-8WT.</title>
        <authorList>
            <person name="Cui Z."/>
            <person name="Gao W."/>
            <person name="Li Q."/>
            <person name="Xu G."/>
            <person name="Zheng L."/>
        </authorList>
    </citation>
    <scope>NUCLEOTIDE SEQUENCE [LARGE SCALE GENOMIC DNA]</scope>
    <source>
        <strain evidence="3 4">D15-8W</strain>
    </source>
</reference>
<dbReference type="eggNOG" id="ENOG502ZEE0">
    <property type="taxonomic scope" value="Bacteria"/>
</dbReference>
<dbReference type="RefSeq" id="WP_004578917.1">
    <property type="nucleotide sequence ID" value="NZ_AP028878.1"/>
</dbReference>